<accession>A0ACC1IZ85</accession>
<comment type="caution">
    <text evidence="1">The sequence shown here is derived from an EMBL/GenBank/DDBJ whole genome shotgun (WGS) entry which is preliminary data.</text>
</comment>
<sequence length="323" mass="33848">MLFSATALQETEATTDAFAVAAGAATMATAAHSPNEPTDALQDIDSLSQALGHGSEQVQFVTNPTTFLAGCALEAVFNWGTLSREAKDADSVRYASLADVLSTLDPTTLLQQTARPRNSNQQDQSPSAKAALEIIRSVRQSVSSMVATGFGDIALTSPDAFGEMGGVERDALDVFAARGSALTGLTQQLMLTLAKHAETLASKKDGAVAESPFGQGTLLASVRAIACGLIGQLQAISAYASPDVAAALSLASVAKSEEPTTANTPQSPEPPAAQPEDAEKLQPVDPQRLRLAISWRLQALQPMCGLMRVYPEEFAADEWLMTL</sequence>
<dbReference type="EMBL" id="JANBPW010005883">
    <property type="protein sequence ID" value="KAJ1931680.1"/>
    <property type="molecule type" value="Genomic_DNA"/>
</dbReference>
<proteinExistence type="predicted"/>
<dbReference type="Proteomes" id="UP001150603">
    <property type="component" value="Unassembled WGS sequence"/>
</dbReference>
<name>A0ACC1IZ85_9FUNG</name>
<feature type="non-terminal residue" evidence="1">
    <location>
        <position position="323"/>
    </location>
</feature>
<gene>
    <name evidence="1" type="ORF">FBU59_006631</name>
</gene>
<evidence type="ECO:0000313" key="2">
    <source>
        <dbReference type="Proteomes" id="UP001150603"/>
    </source>
</evidence>
<reference evidence="1" key="1">
    <citation type="submission" date="2022-07" db="EMBL/GenBank/DDBJ databases">
        <title>Phylogenomic reconstructions and comparative analyses of Kickxellomycotina fungi.</title>
        <authorList>
            <person name="Reynolds N.K."/>
            <person name="Stajich J.E."/>
            <person name="Barry K."/>
            <person name="Grigoriev I.V."/>
            <person name="Crous P."/>
            <person name="Smith M.E."/>
        </authorList>
    </citation>
    <scope>NUCLEOTIDE SEQUENCE</scope>
    <source>
        <strain evidence="1">NRRL 5244</strain>
    </source>
</reference>
<keyword evidence="2" id="KW-1185">Reference proteome</keyword>
<evidence type="ECO:0000313" key="1">
    <source>
        <dbReference type="EMBL" id="KAJ1931680.1"/>
    </source>
</evidence>
<organism evidence="1 2">
    <name type="scientific">Linderina macrospora</name>
    <dbReference type="NCBI Taxonomy" id="4868"/>
    <lineage>
        <taxon>Eukaryota</taxon>
        <taxon>Fungi</taxon>
        <taxon>Fungi incertae sedis</taxon>
        <taxon>Zoopagomycota</taxon>
        <taxon>Kickxellomycotina</taxon>
        <taxon>Kickxellomycetes</taxon>
        <taxon>Kickxellales</taxon>
        <taxon>Kickxellaceae</taxon>
        <taxon>Linderina</taxon>
    </lineage>
</organism>
<protein>
    <submittedName>
        <fullName evidence="1">Uncharacterized protein</fullName>
    </submittedName>
</protein>